<dbReference type="VEuPathDB" id="FungiDB:SCHCODRAFT_02518760"/>
<accession>D8QIJ6</accession>
<feature type="coiled-coil region" evidence="1">
    <location>
        <begin position="281"/>
        <end position="336"/>
    </location>
</feature>
<dbReference type="InParanoid" id="D8QIJ6"/>
<reference evidence="3 4" key="1">
    <citation type="journal article" date="2010" name="Nat. Biotechnol.">
        <title>Genome sequence of the model mushroom Schizophyllum commune.</title>
        <authorList>
            <person name="Ohm R.A."/>
            <person name="de Jong J.F."/>
            <person name="Lugones L.G."/>
            <person name="Aerts A."/>
            <person name="Kothe E."/>
            <person name="Stajich J.E."/>
            <person name="de Vries R.P."/>
            <person name="Record E."/>
            <person name="Levasseur A."/>
            <person name="Baker S.E."/>
            <person name="Bartholomew K.A."/>
            <person name="Coutinho P.M."/>
            <person name="Erdmann S."/>
            <person name="Fowler T.J."/>
            <person name="Gathman A.C."/>
            <person name="Lombard V."/>
            <person name="Henrissat B."/>
            <person name="Knabe N."/>
            <person name="Kuees U."/>
            <person name="Lilly W.W."/>
            <person name="Lindquist E."/>
            <person name="Lucas S."/>
            <person name="Magnuson J.K."/>
            <person name="Piumi F."/>
            <person name="Raudaskoski M."/>
            <person name="Salamov A."/>
            <person name="Schmutz J."/>
            <person name="Schwarze F.W.M.R."/>
            <person name="vanKuyk P.A."/>
            <person name="Horton J.S."/>
            <person name="Grigoriev I.V."/>
            <person name="Woesten H.A.B."/>
        </authorList>
    </citation>
    <scope>NUCLEOTIDE SEQUENCE [LARGE SCALE GENOMIC DNA]</scope>
    <source>
        <strain evidence="4">H4-8 / FGSC 9210</strain>
    </source>
</reference>
<feature type="compositionally biased region" description="Low complexity" evidence="2">
    <location>
        <begin position="219"/>
        <end position="255"/>
    </location>
</feature>
<feature type="non-terminal residue" evidence="3">
    <location>
        <position position="339"/>
    </location>
</feature>
<name>D8QIJ6_SCHCM</name>
<evidence type="ECO:0000256" key="1">
    <source>
        <dbReference type="SAM" id="Coils"/>
    </source>
</evidence>
<dbReference type="AlphaFoldDB" id="D8QIJ6"/>
<evidence type="ECO:0000313" key="3">
    <source>
        <dbReference type="EMBL" id="EFI92239.1"/>
    </source>
</evidence>
<dbReference type="EMBL" id="GL377313">
    <property type="protein sequence ID" value="EFI92239.1"/>
    <property type="molecule type" value="Genomic_DNA"/>
</dbReference>
<dbReference type="Proteomes" id="UP000007431">
    <property type="component" value="Unassembled WGS sequence"/>
</dbReference>
<organism evidence="4">
    <name type="scientific">Schizophyllum commune (strain H4-8 / FGSC 9210)</name>
    <name type="common">Split gill fungus</name>
    <dbReference type="NCBI Taxonomy" id="578458"/>
    <lineage>
        <taxon>Eukaryota</taxon>
        <taxon>Fungi</taxon>
        <taxon>Dikarya</taxon>
        <taxon>Basidiomycota</taxon>
        <taxon>Agaricomycotina</taxon>
        <taxon>Agaricomycetes</taxon>
        <taxon>Agaricomycetidae</taxon>
        <taxon>Agaricales</taxon>
        <taxon>Schizophyllaceae</taxon>
        <taxon>Schizophyllum</taxon>
    </lineage>
</organism>
<keyword evidence="4" id="KW-1185">Reference proteome</keyword>
<keyword evidence="1" id="KW-0175">Coiled coil</keyword>
<feature type="region of interest" description="Disordered" evidence="2">
    <location>
        <begin position="155"/>
        <end position="257"/>
    </location>
</feature>
<sequence>MNQILPHVASGTLQPPKLLEPWTGSLSSALSSFPSILISSLRTLLSTPANTGLCLATVILLVFLASRYRHLLNTYYRALENYRATRDALFKAYPVHDDAWRAATLAHARAEYSRFASELGQTVARLRAARSIEELLAALETSLGMYTPDAKEQMVDGSPRKVAGPPIKPAGTPAKAVRSPSKLDGTLARLRGTPGKPLSTPLRNKSASTTIRTPAATPVLRSISSSTTRSLSSVASSSSPRHTTTSPPSIPTSSPYRDLQYLPFADADDLDDLPAPPASSLAGAQAEIRRLSAALGRARRAKRRVERQLNRRECELYAAAEELERVEGELERTEGELAD</sequence>
<feature type="compositionally biased region" description="Polar residues" evidence="2">
    <location>
        <begin position="201"/>
        <end position="212"/>
    </location>
</feature>
<proteinExistence type="predicted"/>
<protein>
    <submittedName>
        <fullName evidence="3">Expressed protein</fullName>
    </submittedName>
</protein>
<dbReference type="HOGENOM" id="CLU_820292_0_0_1"/>
<gene>
    <name evidence="3" type="ORF">SCHCODRAFT_86128</name>
</gene>
<evidence type="ECO:0000313" key="4">
    <source>
        <dbReference type="Proteomes" id="UP000007431"/>
    </source>
</evidence>
<evidence type="ECO:0000256" key="2">
    <source>
        <dbReference type="SAM" id="MobiDB-lite"/>
    </source>
</evidence>